<comment type="caution">
    <text evidence="2">The sequence shown here is derived from an EMBL/GenBank/DDBJ whole genome shotgun (WGS) entry which is preliminary data.</text>
</comment>
<reference evidence="2 3" key="1">
    <citation type="submission" date="2024-09" db="EMBL/GenBank/DDBJ databases">
        <title>Chromosome-scale assembly of Riccia fluitans.</title>
        <authorList>
            <person name="Paukszto L."/>
            <person name="Sawicki J."/>
            <person name="Karawczyk K."/>
            <person name="Piernik-Szablinska J."/>
            <person name="Szczecinska M."/>
            <person name="Mazdziarz M."/>
        </authorList>
    </citation>
    <scope>NUCLEOTIDE SEQUENCE [LARGE SCALE GENOMIC DNA]</scope>
    <source>
        <strain evidence="2">Rf_01</strain>
        <tissue evidence="2">Aerial parts of the thallus</tissue>
    </source>
</reference>
<gene>
    <name evidence="2" type="ORF">R1flu_010068</name>
</gene>
<keyword evidence="3" id="KW-1185">Reference proteome</keyword>
<dbReference type="AlphaFoldDB" id="A0ABD1Z4A2"/>
<dbReference type="EMBL" id="JBHFFA010000002">
    <property type="protein sequence ID" value="KAL2642481.1"/>
    <property type="molecule type" value="Genomic_DNA"/>
</dbReference>
<dbReference type="Proteomes" id="UP001605036">
    <property type="component" value="Unassembled WGS sequence"/>
</dbReference>
<protein>
    <recommendedName>
        <fullName evidence="4">Secreted protein</fullName>
    </recommendedName>
</protein>
<sequence>MLGAWRWRFFTSFVATVRLQREAMPVHGCNALKRKTDGRESPIQSKSLITEFTNHKWCGDAIYIKPVDCEFEPSFRT</sequence>
<proteinExistence type="predicted"/>
<name>A0ABD1Z4A2_9MARC</name>
<keyword evidence="1" id="KW-0732">Signal</keyword>
<accession>A0ABD1Z4A2</accession>
<evidence type="ECO:0000313" key="2">
    <source>
        <dbReference type="EMBL" id="KAL2642481.1"/>
    </source>
</evidence>
<evidence type="ECO:0000313" key="3">
    <source>
        <dbReference type="Proteomes" id="UP001605036"/>
    </source>
</evidence>
<evidence type="ECO:0008006" key="4">
    <source>
        <dbReference type="Google" id="ProtNLM"/>
    </source>
</evidence>
<feature type="chain" id="PRO_5044866136" description="Secreted protein" evidence="1">
    <location>
        <begin position="17"/>
        <end position="77"/>
    </location>
</feature>
<feature type="signal peptide" evidence="1">
    <location>
        <begin position="1"/>
        <end position="16"/>
    </location>
</feature>
<organism evidence="2 3">
    <name type="scientific">Riccia fluitans</name>
    <dbReference type="NCBI Taxonomy" id="41844"/>
    <lineage>
        <taxon>Eukaryota</taxon>
        <taxon>Viridiplantae</taxon>
        <taxon>Streptophyta</taxon>
        <taxon>Embryophyta</taxon>
        <taxon>Marchantiophyta</taxon>
        <taxon>Marchantiopsida</taxon>
        <taxon>Marchantiidae</taxon>
        <taxon>Marchantiales</taxon>
        <taxon>Ricciaceae</taxon>
        <taxon>Riccia</taxon>
    </lineage>
</organism>
<evidence type="ECO:0000256" key="1">
    <source>
        <dbReference type="SAM" id="SignalP"/>
    </source>
</evidence>